<dbReference type="PANTHER" id="PTHR30188:SF4">
    <property type="entry name" value="PROTEIN TRIGALACTOSYLDIACYLGLYCEROL 1, CHLOROPLASTIC"/>
    <property type="match status" value="1"/>
</dbReference>
<dbReference type="GO" id="GO:0043190">
    <property type="term" value="C:ATP-binding cassette (ABC) transporter complex"/>
    <property type="evidence" value="ECO:0007669"/>
    <property type="project" value="InterPro"/>
</dbReference>
<keyword evidence="1" id="KW-0812">Transmembrane</keyword>
<feature type="transmembrane region" description="Helical" evidence="1">
    <location>
        <begin position="65"/>
        <end position="86"/>
    </location>
</feature>
<feature type="transmembrane region" description="Helical" evidence="1">
    <location>
        <begin position="33"/>
        <end position="53"/>
    </location>
</feature>
<dbReference type="InterPro" id="IPR030802">
    <property type="entry name" value="Permease_MalE"/>
</dbReference>
<accession>X7ZXH8</accession>
<feature type="transmembrane region" description="Helical" evidence="1">
    <location>
        <begin position="213"/>
        <end position="232"/>
    </location>
</feature>
<gene>
    <name evidence="2" type="ORF">I553_5115</name>
</gene>
<protein>
    <submittedName>
        <fullName evidence="2">Permease family protein</fullName>
    </submittedName>
</protein>
<dbReference type="GO" id="GO:0005548">
    <property type="term" value="F:phospholipid transporter activity"/>
    <property type="evidence" value="ECO:0007669"/>
    <property type="project" value="TreeGrafter"/>
</dbReference>
<evidence type="ECO:0000256" key="1">
    <source>
        <dbReference type="SAM" id="Phobius"/>
    </source>
</evidence>
<name>X7ZXH8_MYCXE</name>
<dbReference type="EMBL" id="JAOB01000069">
    <property type="protein sequence ID" value="EUA23751.1"/>
    <property type="molecule type" value="Genomic_DNA"/>
</dbReference>
<dbReference type="AlphaFoldDB" id="X7ZXH8"/>
<keyword evidence="1" id="KW-1133">Transmembrane helix</keyword>
<comment type="caution">
    <text evidence="2">The sequence shown here is derived from an EMBL/GenBank/DDBJ whole genome shotgun (WGS) entry which is preliminary data.</text>
</comment>
<dbReference type="PATRIC" id="fig|1299334.3.peg.7078"/>
<proteinExistence type="predicted"/>
<evidence type="ECO:0000313" key="2">
    <source>
        <dbReference type="EMBL" id="EUA23751.1"/>
    </source>
</evidence>
<keyword evidence="1" id="KW-0472">Membrane</keyword>
<sequence>MSLQTLVLVARPPFAWREFINQAWFVARVSAPPAVLLAIPFNALSILTLNILLAEIGAADFSGGAAALACVVYIGPITTVVTLGAVSATAVCADLGARTIREEVDAMRVMGLDPVQRLVVPRVLALGLNGMLINAIDTLFGLASCYFFSVEFQHVNPGSFAASLTLLVGLTDTVVAFAKALLFGIIAGLIGCYKGLTVGGGPQGVGTAVNETVVYTLIALFVINIALVALTVKATT</sequence>
<dbReference type="PANTHER" id="PTHR30188">
    <property type="entry name" value="ABC TRANSPORTER PERMEASE PROTEIN-RELATED"/>
    <property type="match status" value="1"/>
</dbReference>
<dbReference type="Pfam" id="PF02405">
    <property type="entry name" value="MlaE"/>
    <property type="match status" value="1"/>
</dbReference>
<feature type="transmembrane region" description="Helical" evidence="1">
    <location>
        <begin position="160"/>
        <end position="193"/>
    </location>
</feature>
<feature type="transmembrane region" description="Helical" evidence="1">
    <location>
        <begin position="123"/>
        <end position="148"/>
    </location>
</feature>
<organism evidence="2">
    <name type="scientific">Mycobacterium xenopi 4042</name>
    <dbReference type="NCBI Taxonomy" id="1299334"/>
    <lineage>
        <taxon>Bacteria</taxon>
        <taxon>Bacillati</taxon>
        <taxon>Actinomycetota</taxon>
        <taxon>Actinomycetes</taxon>
        <taxon>Mycobacteriales</taxon>
        <taxon>Mycobacteriaceae</taxon>
        <taxon>Mycobacterium</taxon>
    </lineage>
</organism>
<reference evidence="2" key="1">
    <citation type="submission" date="2014-01" db="EMBL/GenBank/DDBJ databases">
        <authorList>
            <person name="Brown-Elliot B."/>
            <person name="Wallace R."/>
            <person name="Lenaerts A."/>
            <person name="Ordway D."/>
            <person name="DeGroote M.A."/>
            <person name="Parker T."/>
            <person name="Sizemore C."/>
            <person name="Tallon L.J."/>
            <person name="Sadzewicz L.K."/>
            <person name="Sengamalay N."/>
            <person name="Fraser C.M."/>
            <person name="Hine E."/>
            <person name="Shefchek K.A."/>
            <person name="Das S.P."/>
            <person name="Tettelin H."/>
        </authorList>
    </citation>
    <scope>NUCLEOTIDE SEQUENCE [LARGE SCALE GENOMIC DNA]</scope>
    <source>
        <strain evidence="2">4042</strain>
    </source>
</reference>